<proteinExistence type="predicted"/>
<dbReference type="CDD" id="cd18588">
    <property type="entry name" value="ABC_6TM_CyaB_HlyB_like"/>
    <property type="match status" value="1"/>
</dbReference>
<dbReference type="SUPFAM" id="SSF52540">
    <property type="entry name" value="P-loop containing nucleoside triphosphate hydrolases"/>
    <property type="match status" value="1"/>
</dbReference>
<dbReference type="InterPro" id="IPR039421">
    <property type="entry name" value="Type_1_exporter"/>
</dbReference>
<keyword evidence="8" id="KW-0067">ATP-binding</keyword>
<dbReference type="Proteomes" id="UP000662314">
    <property type="component" value="Unassembled WGS sequence"/>
</dbReference>
<evidence type="ECO:0000256" key="11">
    <source>
        <dbReference type="SAM" id="MobiDB-lite"/>
    </source>
</evidence>
<evidence type="ECO:0000256" key="10">
    <source>
        <dbReference type="ARBA" id="ARBA00023136"/>
    </source>
</evidence>
<dbReference type="GO" id="GO:0005886">
    <property type="term" value="C:plasma membrane"/>
    <property type="evidence" value="ECO:0007669"/>
    <property type="project" value="UniProtKB-SubCell"/>
</dbReference>
<dbReference type="AlphaFoldDB" id="A0A8J7I667"/>
<accession>A0A8J7I667</accession>
<comment type="subcellular location">
    <subcellularLocation>
        <location evidence="1">Cell membrane</location>
        <topology evidence="1">Multi-pass membrane protein</topology>
    </subcellularLocation>
</comment>
<dbReference type="PANTHER" id="PTHR43394:SF1">
    <property type="entry name" value="ATP-BINDING CASSETTE SUB-FAMILY B MEMBER 10, MITOCHONDRIAL"/>
    <property type="match status" value="1"/>
</dbReference>
<dbReference type="Gene3D" id="1.20.1560.10">
    <property type="entry name" value="ABC transporter type 1, transmembrane domain"/>
    <property type="match status" value="1"/>
</dbReference>
<dbReference type="PROSITE" id="PS00211">
    <property type="entry name" value="ABC_TRANSPORTER_1"/>
    <property type="match status" value="1"/>
</dbReference>
<dbReference type="InterPro" id="IPR005074">
    <property type="entry name" value="Peptidase_C39"/>
</dbReference>
<dbReference type="CDD" id="cd02259">
    <property type="entry name" value="Peptidase_C39_like"/>
    <property type="match status" value="1"/>
</dbReference>
<dbReference type="FunFam" id="3.40.50.300:FF:000221">
    <property type="entry name" value="Multidrug ABC transporter ATP-binding protein"/>
    <property type="match status" value="1"/>
</dbReference>
<keyword evidence="17" id="KW-1185">Reference proteome</keyword>
<dbReference type="InterPro" id="IPR011527">
    <property type="entry name" value="ABC1_TM_dom"/>
</dbReference>
<sequence length="929" mass="103539">MASRENSKADSQITSELKILNNESLQVNALAAVQWNQPPLCWLTPEQQTQLQNQSEIRQYRIGEKIWSTATGGYQFFIVAGKVRLRTEVRNLKEDVGKPLAALQAGDWFGDLQKLAVEYKAVAASKEVIVVCWNTALWLEISTPQITQFWQGSQEDARTQAQEDAGTRGHRDTGMQGREDTGTWGQEDAGTQEQEKVGNLRDKFFPSPPLHVPTSSTSSPAPSGYPFISSWNTAAACLTMAAQQLENSVKLEWVQRQLRGERPKHVIEAAEKLGLVLRHLQVSWVDLRQLSFPALLQWKSDRPTPSWVVAYGVRGSNLIIANPLNPDRICESLPQAVVEASWDGNLWQVELISKQEKFNLSWFTPAVWKYRKLLAEVLLASFTLQLLGLGTPLITQVVIDKVMVQESLPTLDVMAIALLLVALFEAVLGVLRLFIFTHTARRLDLSLSAQLFRHLMRLPLAYFESRRVGDTVARVQELEQIRSFLTGTALTVILDSIFAVVYLALMFYYNIPLTFVALAVLPLFATLTIVATPILRNWLNETFNRSADSQSFLVETVTGIHSVKAHAAEPVARDRWEGLFARFIRTGFKASTTSNISSNIGDFLTNLSALLILWFGAKLVIEQKLTIGQLVAFQMLSGRVTGPLLRLVQLWQNLQQVLLSVDRIGDILNVAPEAESGTGLVLPPLKGQVTFEQIFFRYQAHTEPVLRGISFNVEPGQFVGIVGRSGSGKSTLSKLLQRLYQIESGRILIDGFDIKSADLASLRQQTGVVLQEDFLFNGSVLENITLGNPDITAEQVVQAARLAVAHDFISQLPYGYETNVGERGTALSGGQRQRIALARLFLSQAPILVLDEATSALDSETEQQVLQNLQQISTNRTVFLIAHRFAPLKRADLILVLEQGIIAERGTHTQLLQQKGLYWSLYQRQQANI</sequence>
<dbReference type="SMART" id="SM00382">
    <property type="entry name" value="AAA"/>
    <property type="match status" value="1"/>
</dbReference>
<keyword evidence="4 12" id="KW-0812">Transmembrane</keyword>
<evidence type="ECO:0000256" key="1">
    <source>
        <dbReference type="ARBA" id="ARBA00004651"/>
    </source>
</evidence>
<feature type="transmembrane region" description="Helical" evidence="12">
    <location>
        <begin position="414"/>
        <end position="435"/>
    </location>
</feature>
<dbReference type="PROSITE" id="PS50893">
    <property type="entry name" value="ABC_TRANSPORTER_2"/>
    <property type="match status" value="1"/>
</dbReference>
<feature type="compositionally biased region" description="Polar residues" evidence="11">
    <location>
        <begin position="152"/>
        <end position="162"/>
    </location>
</feature>
<dbReference type="Gene3D" id="3.90.70.10">
    <property type="entry name" value="Cysteine proteinases"/>
    <property type="match status" value="1"/>
</dbReference>
<dbReference type="EMBL" id="JAECZA010000045">
    <property type="protein sequence ID" value="MBH8573831.1"/>
    <property type="molecule type" value="Genomic_DNA"/>
</dbReference>
<dbReference type="Pfam" id="PF00005">
    <property type="entry name" value="ABC_tran"/>
    <property type="match status" value="1"/>
</dbReference>
<organism evidence="16 17">
    <name type="scientific">Dendronalium phyllosphericum CENA369</name>
    <dbReference type="NCBI Taxonomy" id="1725256"/>
    <lineage>
        <taxon>Bacteria</taxon>
        <taxon>Bacillati</taxon>
        <taxon>Cyanobacteriota</taxon>
        <taxon>Cyanophyceae</taxon>
        <taxon>Nostocales</taxon>
        <taxon>Nostocaceae</taxon>
        <taxon>Dendronalium</taxon>
        <taxon>Dendronalium phyllosphericum</taxon>
    </lineage>
</organism>
<evidence type="ECO:0000259" key="13">
    <source>
        <dbReference type="PROSITE" id="PS50893"/>
    </source>
</evidence>
<evidence type="ECO:0000259" key="14">
    <source>
        <dbReference type="PROSITE" id="PS50929"/>
    </source>
</evidence>
<evidence type="ECO:0000256" key="8">
    <source>
        <dbReference type="ARBA" id="ARBA00022840"/>
    </source>
</evidence>
<gene>
    <name evidence="16" type="ORF">I8752_12520</name>
</gene>
<keyword evidence="6" id="KW-0378">Hydrolase</keyword>
<dbReference type="InterPro" id="IPR017871">
    <property type="entry name" value="ABC_transporter-like_CS"/>
</dbReference>
<keyword evidence="10 12" id="KW-0472">Membrane</keyword>
<feature type="domain" description="ABC transmembrane type-1" evidence="14">
    <location>
        <begin position="377"/>
        <end position="656"/>
    </location>
</feature>
<keyword evidence="3" id="KW-1003">Cell membrane</keyword>
<dbReference type="InterPro" id="IPR018490">
    <property type="entry name" value="cNMP-bd_dom_sf"/>
</dbReference>
<dbReference type="PANTHER" id="PTHR43394">
    <property type="entry name" value="ATP-DEPENDENT PERMEASE MDL1, MITOCHONDRIAL"/>
    <property type="match status" value="1"/>
</dbReference>
<protein>
    <submittedName>
        <fullName evidence="16">Peptidase domain-containing ABC transporter</fullName>
    </submittedName>
</protein>
<dbReference type="GO" id="GO:0008234">
    <property type="term" value="F:cysteine-type peptidase activity"/>
    <property type="evidence" value="ECO:0007669"/>
    <property type="project" value="UniProtKB-KW"/>
</dbReference>
<keyword evidence="9 12" id="KW-1133">Transmembrane helix</keyword>
<reference evidence="16 17" key="1">
    <citation type="journal article" date="2021" name="Int. J. Syst. Evol. Microbiol.">
        <title>Amazonocrinis nigriterrae gen. nov., sp. nov., Atlanticothrix silvestris gen. nov., sp. nov. and Dendronalium phyllosphericum gen. nov., sp. nov., nostocacean cyanobacteria from Brazilian environments.</title>
        <authorList>
            <person name="Alvarenga D.O."/>
            <person name="Andreote A.P.D."/>
            <person name="Branco L.H.Z."/>
            <person name="Delbaje E."/>
            <person name="Cruz R.B."/>
            <person name="Varani A.M."/>
            <person name="Fiore M.F."/>
        </authorList>
    </citation>
    <scope>NUCLEOTIDE SEQUENCE [LARGE SCALE GENOMIC DNA]</scope>
    <source>
        <strain evidence="16 17">CENA369</strain>
    </source>
</reference>
<dbReference type="RefSeq" id="WP_214432647.1">
    <property type="nucleotide sequence ID" value="NZ_CAWPUQ010000267.1"/>
</dbReference>
<dbReference type="GO" id="GO:0015421">
    <property type="term" value="F:ABC-type oligopeptide transporter activity"/>
    <property type="evidence" value="ECO:0007669"/>
    <property type="project" value="TreeGrafter"/>
</dbReference>
<evidence type="ECO:0000256" key="7">
    <source>
        <dbReference type="ARBA" id="ARBA00022807"/>
    </source>
</evidence>
<evidence type="ECO:0000259" key="15">
    <source>
        <dbReference type="PROSITE" id="PS50990"/>
    </source>
</evidence>
<dbReference type="SUPFAM" id="SSF51206">
    <property type="entry name" value="cAMP-binding domain-like"/>
    <property type="match status" value="1"/>
</dbReference>
<feature type="transmembrane region" description="Helical" evidence="12">
    <location>
        <begin position="484"/>
        <end position="509"/>
    </location>
</feature>
<dbReference type="GO" id="GO:0030253">
    <property type="term" value="P:protein secretion by the type I secretion system"/>
    <property type="evidence" value="ECO:0007669"/>
    <property type="project" value="InterPro"/>
</dbReference>
<feature type="compositionally biased region" description="Basic and acidic residues" evidence="11">
    <location>
        <begin position="165"/>
        <end position="181"/>
    </location>
</feature>
<dbReference type="GO" id="GO:0006508">
    <property type="term" value="P:proteolysis"/>
    <property type="evidence" value="ECO:0007669"/>
    <property type="project" value="InterPro"/>
</dbReference>
<evidence type="ECO:0000256" key="5">
    <source>
        <dbReference type="ARBA" id="ARBA00022741"/>
    </source>
</evidence>
<dbReference type="GO" id="GO:0030256">
    <property type="term" value="C:type I protein secretion system complex"/>
    <property type="evidence" value="ECO:0007669"/>
    <property type="project" value="InterPro"/>
</dbReference>
<feature type="domain" description="ABC transporter" evidence="13">
    <location>
        <begin position="689"/>
        <end position="924"/>
    </location>
</feature>
<name>A0A8J7I667_9NOST</name>
<comment type="caution">
    <text evidence="16">The sequence shown here is derived from an EMBL/GenBank/DDBJ whole genome shotgun (WGS) entry which is preliminary data.</text>
</comment>
<keyword evidence="7" id="KW-0788">Thiol protease</keyword>
<feature type="region of interest" description="Disordered" evidence="11">
    <location>
        <begin position="152"/>
        <end position="193"/>
    </location>
</feature>
<feature type="transmembrane region" description="Helical" evidence="12">
    <location>
        <begin position="515"/>
        <end position="535"/>
    </location>
</feature>
<dbReference type="InterPro" id="IPR027417">
    <property type="entry name" value="P-loop_NTPase"/>
</dbReference>
<evidence type="ECO:0000313" key="17">
    <source>
        <dbReference type="Proteomes" id="UP000662314"/>
    </source>
</evidence>
<dbReference type="Pfam" id="PF03412">
    <property type="entry name" value="Peptidase_C39"/>
    <property type="match status" value="1"/>
</dbReference>
<dbReference type="PROSITE" id="PS50990">
    <property type="entry name" value="PEPTIDASE_C39"/>
    <property type="match status" value="1"/>
</dbReference>
<evidence type="ECO:0000256" key="2">
    <source>
        <dbReference type="ARBA" id="ARBA00022448"/>
    </source>
</evidence>
<dbReference type="InterPro" id="IPR003439">
    <property type="entry name" value="ABC_transporter-like_ATP-bd"/>
</dbReference>
<dbReference type="InterPro" id="IPR010132">
    <property type="entry name" value="ATPase_T1SS_HlyB"/>
</dbReference>
<feature type="transmembrane region" description="Helical" evidence="12">
    <location>
        <begin position="373"/>
        <end position="394"/>
    </location>
</feature>
<keyword evidence="5" id="KW-0547">Nucleotide-binding</keyword>
<dbReference type="SUPFAM" id="SSF90123">
    <property type="entry name" value="ABC transporter transmembrane region"/>
    <property type="match status" value="1"/>
</dbReference>
<evidence type="ECO:0000256" key="3">
    <source>
        <dbReference type="ARBA" id="ARBA00022475"/>
    </source>
</evidence>
<dbReference type="PROSITE" id="PS50929">
    <property type="entry name" value="ABC_TM1F"/>
    <property type="match status" value="1"/>
</dbReference>
<dbReference type="Pfam" id="PF00664">
    <property type="entry name" value="ABC_membrane"/>
    <property type="match status" value="1"/>
</dbReference>
<keyword evidence="7" id="KW-0645">Protease</keyword>
<evidence type="ECO:0000256" key="9">
    <source>
        <dbReference type="ARBA" id="ARBA00022989"/>
    </source>
</evidence>
<evidence type="ECO:0000313" key="16">
    <source>
        <dbReference type="EMBL" id="MBH8573831.1"/>
    </source>
</evidence>
<dbReference type="InterPro" id="IPR003593">
    <property type="entry name" value="AAA+_ATPase"/>
</dbReference>
<evidence type="ECO:0000256" key="4">
    <source>
        <dbReference type="ARBA" id="ARBA00022692"/>
    </source>
</evidence>
<keyword evidence="2" id="KW-0813">Transport</keyword>
<dbReference type="Gene3D" id="3.40.50.300">
    <property type="entry name" value="P-loop containing nucleotide triphosphate hydrolases"/>
    <property type="match status" value="1"/>
</dbReference>
<evidence type="ECO:0000256" key="12">
    <source>
        <dbReference type="SAM" id="Phobius"/>
    </source>
</evidence>
<dbReference type="InterPro" id="IPR036640">
    <property type="entry name" value="ABC1_TM_sf"/>
</dbReference>
<dbReference type="GO" id="GO:0005524">
    <property type="term" value="F:ATP binding"/>
    <property type="evidence" value="ECO:0007669"/>
    <property type="project" value="UniProtKB-KW"/>
</dbReference>
<evidence type="ECO:0000256" key="6">
    <source>
        <dbReference type="ARBA" id="ARBA00022801"/>
    </source>
</evidence>
<dbReference type="GO" id="GO:0016887">
    <property type="term" value="F:ATP hydrolysis activity"/>
    <property type="evidence" value="ECO:0007669"/>
    <property type="project" value="InterPro"/>
</dbReference>
<dbReference type="NCBIfam" id="TIGR01846">
    <property type="entry name" value="type_I_sec_HlyB"/>
    <property type="match status" value="1"/>
</dbReference>
<feature type="domain" description="Peptidase C39" evidence="15">
    <location>
        <begin position="227"/>
        <end position="349"/>
    </location>
</feature>